<reference evidence="1" key="1">
    <citation type="submission" date="2018-02" db="EMBL/GenBank/DDBJ databases">
        <title>Rhizophora mucronata_Transcriptome.</title>
        <authorList>
            <person name="Meera S.P."/>
            <person name="Sreeshan A."/>
            <person name="Augustine A."/>
        </authorList>
    </citation>
    <scope>NUCLEOTIDE SEQUENCE</scope>
    <source>
        <tissue evidence="1">Leaf</tissue>
    </source>
</reference>
<evidence type="ECO:0000313" key="1">
    <source>
        <dbReference type="EMBL" id="MBX39867.1"/>
    </source>
</evidence>
<protein>
    <submittedName>
        <fullName evidence="1">Uncharacterized protein</fullName>
    </submittedName>
</protein>
<dbReference type="EMBL" id="GGEC01059383">
    <property type="protein sequence ID" value="MBX39867.1"/>
    <property type="molecule type" value="Transcribed_RNA"/>
</dbReference>
<dbReference type="AlphaFoldDB" id="A0A2P2NBM5"/>
<proteinExistence type="predicted"/>
<accession>A0A2P2NBM5</accession>
<sequence length="42" mass="4908">MLVGTCYFSVYPLTMPHICCTLGHHDKYFIAVLCCFEVYCWV</sequence>
<organism evidence="1">
    <name type="scientific">Rhizophora mucronata</name>
    <name type="common">Asiatic mangrove</name>
    <dbReference type="NCBI Taxonomy" id="61149"/>
    <lineage>
        <taxon>Eukaryota</taxon>
        <taxon>Viridiplantae</taxon>
        <taxon>Streptophyta</taxon>
        <taxon>Embryophyta</taxon>
        <taxon>Tracheophyta</taxon>
        <taxon>Spermatophyta</taxon>
        <taxon>Magnoliopsida</taxon>
        <taxon>eudicotyledons</taxon>
        <taxon>Gunneridae</taxon>
        <taxon>Pentapetalae</taxon>
        <taxon>rosids</taxon>
        <taxon>fabids</taxon>
        <taxon>Malpighiales</taxon>
        <taxon>Rhizophoraceae</taxon>
        <taxon>Rhizophora</taxon>
    </lineage>
</organism>
<name>A0A2P2NBM5_RHIMU</name>